<dbReference type="Proteomes" id="UP000264541">
    <property type="component" value="Unassembled WGS sequence"/>
</dbReference>
<dbReference type="InterPro" id="IPR025439">
    <property type="entry name" value="Spore_coat_CotO"/>
</dbReference>
<comment type="caution">
    <text evidence="2">The sequence shown here is derived from an EMBL/GenBank/DDBJ whole genome shotgun (WGS) entry which is preliminary data.</text>
</comment>
<dbReference type="AlphaFoldDB" id="A0A372LQM4"/>
<gene>
    <name evidence="2" type="ORF">D0469_10255</name>
</gene>
<feature type="non-terminal residue" evidence="2">
    <location>
        <position position="1"/>
    </location>
</feature>
<proteinExistence type="predicted"/>
<organism evidence="2 3">
    <name type="scientific">Peribacillus saganii</name>
    <dbReference type="NCBI Taxonomy" id="2303992"/>
    <lineage>
        <taxon>Bacteria</taxon>
        <taxon>Bacillati</taxon>
        <taxon>Bacillota</taxon>
        <taxon>Bacilli</taxon>
        <taxon>Bacillales</taxon>
        <taxon>Bacillaceae</taxon>
        <taxon>Peribacillus</taxon>
    </lineage>
</organism>
<evidence type="ECO:0000256" key="1">
    <source>
        <dbReference type="SAM" id="MobiDB-lite"/>
    </source>
</evidence>
<dbReference type="Pfam" id="PF14153">
    <property type="entry name" value="Spore_coat_CotO"/>
    <property type="match status" value="1"/>
</dbReference>
<accession>A0A372LQM4</accession>
<feature type="region of interest" description="Disordered" evidence="1">
    <location>
        <begin position="18"/>
        <end position="134"/>
    </location>
</feature>
<dbReference type="RefSeq" id="WP_199478471.1">
    <property type="nucleotide sequence ID" value="NZ_QVTE01000028.1"/>
</dbReference>
<evidence type="ECO:0000313" key="2">
    <source>
        <dbReference type="EMBL" id="RFU69227.1"/>
    </source>
</evidence>
<dbReference type="EMBL" id="QVTE01000028">
    <property type="protein sequence ID" value="RFU69227.1"/>
    <property type="molecule type" value="Genomic_DNA"/>
</dbReference>
<evidence type="ECO:0000313" key="3">
    <source>
        <dbReference type="Proteomes" id="UP000264541"/>
    </source>
</evidence>
<reference evidence="2 3" key="1">
    <citation type="submission" date="2018-08" db="EMBL/GenBank/DDBJ databases">
        <title>Bacillus chawlae sp. nov., Bacillus glennii sp. nov., and Bacillus saganii sp. nov. Isolated from the Vehicle Assembly Building at Kennedy Space Center where the Viking Spacecraft were Assembled.</title>
        <authorList>
            <person name="Seuylemezian A."/>
            <person name="Vaishampayan P."/>
        </authorList>
    </citation>
    <scope>NUCLEOTIDE SEQUENCE [LARGE SCALE GENOMIC DNA]</scope>
    <source>
        <strain evidence="2 3">V47-23a</strain>
    </source>
</reference>
<sequence length="287" mass="32249">LKAEAEARARAEEEARLKAEARAKAEEEARLKAEAHARAEEEARLKAEARAKAEEEARLKAEARAKAEEEARLKAEEARARAEEEARRKEEEARARAEEEARAREEAEARAKAEEEARLKAEEARARAEEENERAITAKAKEDPIEVTVINVEKLKEVPEGIAKKNNAGLQKGFLDQLTSGVPSNQHGLAQSMVLGTSNADALTDQKVQKKKQKKMSDMTKTEMIDYLAKFPPIVPKPYCEFRINGRIIRGQLEKKTGEMVFIKQGYGKRPLKCDVRQIEKVAIINL</sequence>
<protein>
    <submittedName>
        <fullName evidence="2">Uncharacterized protein</fullName>
    </submittedName>
</protein>
<keyword evidence="3" id="KW-1185">Reference proteome</keyword>
<name>A0A372LQM4_9BACI</name>